<dbReference type="PANTHER" id="PTHR30121:SF11">
    <property type="entry name" value="AAA+ ATPASE DOMAIN-CONTAINING PROTEIN"/>
    <property type="match status" value="1"/>
</dbReference>
<gene>
    <name evidence="4" type="ORF">COV07_00125</name>
</gene>
<keyword evidence="1" id="KW-0472">Membrane</keyword>
<dbReference type="InterPro" id="IPR019476">
    <property type="entry name" value="T4SS_TraD_DNA-bd"/>
</dbReference>
<dbReference type="AlphaFoldDB" id="A0A2H0RL93"/>
<keyword evidence="1" id="KW-1133">Transmembrane helix</keyword>
<dbReference type="Proteomes" id="UP000230833">
    <property type="component" value="Unassembled WGS sequence"/>
</dbReference>
<evidence type="ECO:0000256" key="1">
    <source>
        <dbReference type="SAM" id="Phobius"/>
    </source>
</evidence>
<dbReference type="InterPro" id="IPR051162">
    <property type="entry name" value="T4SS_component"/>
</dbReference>
<dbReference type="Gene3D" id="3.40.50.300">
    <property type="entry name" value="P-loop containing nucleotide triphosphate hydrolases"/>
    <property type="match status" value="2"/>
</dbReference>
<name>A0A2H0RL93_9BACT</name>
<comment type="caution">
    <text evidence="4">The sequence shown here is derived from an EMBL/GenBank/DDBJ whole genome shotgun (WGS) entry which is preliminary data.</text>
</comment>
<feature type="domain" description="DUF8128" evidence="3">
    <location>
        <begin position="65"/>
        <end position="345"/>
    </location>
</feature>
<sequence>MFTTILIIIAAILFATGVIILLYPVFWKKKHEIETLLLVTVPREMEEEENRTKGKEWVIEEINKTEQLFASLSSLNVPFAFECAVHQNAEDIYFYISVPEGKADYAARAVQGLFPDAQVVETSDYNIFMHNGGSAGVYLTQKDHYMLPIRSYREAEIDTFSPILSTLSKLRETGEGAAIQIIMKPAKNGVNKTIVESIRKLHRGEKLSRVLKIGVLYEVGRILNPNKRKTETEIAEKIVDQSAVEALTEKASRPIFLANIRIVASAENESRAEDILLDIASSFSQFSSSMRNTLLMVKPRKLQDLFFNFAFRRFVEKGVVTLNTAELASIFHFPIPQTDVPRIKWAKTRESAPPDNLPKEGVILGESHFRGEVRKVRMTVDDRRRHLYVIGQTGTGKSNFMLNIVAQDMENGDGCCVIDPHGDLVDDILTRVPASRIDDVIVFDPGDLKRPLGLNMLDYDLSRPEQKSFIVNEMLSIFDKLFEKQPEGLGPMFQQYMRNSLLLLMEDAKNEPATLMEVPRIFTDDDFRQRKLSRITNPSVVDFWEKEATKTTGEASLANMAPYITTKFGSFISNDYMRPIIGQTKSAFDFRDVMDNKKILLVALSKGRIGDLNAQLLGLVIVGKLLMGALSRTDIPMDERKDFYLYMDEFQNFSTDSIAVILSEARKYRLDLVLAHQFISQLTDEIRGAVFGNVGSMASFRVGVPDTEHLEKEFSPEFTAKDLTTVEMGHAFIKLLVKGQPTRPFNMRVGRFQAGPADVRSKIRELSRLTYGQDLEEIESDILRRLRT</sequence>
<protein>
    <submittedName>
        <fullName evidence="4">Uncharacterized protein</fullName>
    </submittedName>
</protein>
<feature type="domain" description="Type IV secretion system coupling protein TraD DNA-binding" evidence="2">
    <location>
        <begin position="375"/>
        <end position="684"/>
    </location>
</feature>
<evidence type="ECO:0000313" key="5">
    <source>
        <dbReference type="Proteomes" id="UP000230833"/>
    </source>
</evidence>
<dbReference type="InterPro" id="IPR058441">
    <property type="entry name" value="DUF8128"/>
</dbReference>
<proteinExistence type="predicted"/>
<evidence type="ECO:0000259" key="2">
    <source>
        <dbReference type="Pfam" id="PF10412"/>
    </source>
</evidence>
<keyword evidence="1" id="KW-0812">Transmembrane</keyword>
<organism evidence="4 5">
    <name type="scientific">Candidatus Vogelbacteria bacterium CG10_big_fil_rev_8_21_14_0_10_45_14</name>
    <dbReference type="NCBI Taxonomy" id="1975042"/>
    <lineage>
        <taxon>Bacteria</taxon>
        <taxon>Candidatus Vogeliibacteriota</taxon>
    </lineage>
</organism>
<dbReference type="Pfam" id="PF26449">
    <property type="entry name" value="DUF8128"/>
    <property type="match status" value="1"/>
</dbReference>
<dbReference type="InterPro" id="IPR027417">
    <property type="entry name" value="P-loop_NTPase"/>
</dbReference>
<accession>A0A2H0RL93</accession>
<dbReference type="PANTHER" id="PTHR30121">
    <property type="entry name" value="UNCHARACTERIZED PROTEIN YJGR-RELATED"/>
    <property type="match status" value="1"/>
</dbReference>
<evidence type="ECO:0000313" key="4">
    <source>
        <dbReference type="EMBL" id="PIR47196.1"/>
    </source>
</evidence>
<dbReference type="Pfam" id="PF10412">
    <property type="entry name" value="TrwB_AAD_bind"/>
    <property type="match status" value="1"/>
</dbReference>
<dbReference type="SUPFAM" id="SSF52540">
    <property type="entry name" value="P-loop containing nucleoside triphosphate hydrolases"/>
    <property type="match status" value="1"/>
</dbReference>
<reference evidence="4 5" key="1">
    <citation type="submission" date="2017-09" db="EMBL/GenBank/DDBJ databases">
        <title>Depth-based differentiation of microbial function through sediment-hosted aquifers and enrichment of novel symbionts in the deep terrestrial subsurface.</title>
        <authorList>
            <person name="Probst A.J."/>
            <person name="Ladd B."/>
            <person name="Jarett J.K."/>
            <person name="Geller-Mcgrath D.E."/>
            <person name="Sieber C.M."/>
            <person name="Emerson J.B."/>
            <person name="Anantharaman K."/>
            <person name="Thomas B.C."/>
            <person name="Malmstrom R."/>
            <person name="Stieglmeier M."/>
            <person name="Klingl A."/>
            <person name="Woyke T."/>
            <person name="Ryan C.M."/>
            <person name="Banfield J.F."/>
        </authorList>
    </citation>
    <scope>NUCLEOTIDE SEQUENCE [LARGE SCALE GENOMIC DNA]</scope>
    <source>
        <strain evidence="4">CG10_big_fil_rev_8_21_14_0_10_45_14</strain>
    </source>
</reference>
<evidence type="ECO:0000259" key="3">
    <source>
        <dbReference type="Pfam" id="PF26449"/>
    </source>
</evidence>
<dbReference type="EMBL" id="PCYL01000003">
    <property type="protein sequence ID" value="PIR47196.1"/>
    <property type="molecule type" value="Genomic_DNA"/>
</dbReference>
<feature type="transmembrane region" description="Helical" evidence="1">
    <location>
        <begin position="6"/>
        <end position="26"/>
    </location>
</feature>